<name>A0A8I2KRB0_9GAMM</name>
<dbReference type="EMBL" id="CP137579">
    <property type="protein sequence ID" value="WOX31011.1"/>
    <property type="molecule type" value="Genomic_DNA"/>
</dbReference>
<dbReference type="InterPro" id="IPR027785">
    <property type="entry name" value="UvrD-like_helicase_C"/>
</dbReference>
<protein>
    <submittedName>
        <fullName evidence="4">AAA family ATPase</fullName>
    </submittedName>
    <submittedName>
        <fullName evidence="5">ATP-dependent RecD-like DNA helicase</fullName>
    </submittedName>
</protein>
<keyword evidence="2" id="KW-0067">ATP-binding</keyword>
<reference evidence="4" key="1">
    <citation type="submission" date="2019-10" db="EMBL/GenBank/DDBJ databases">
        <authorList>
            <person name="Paulsen S."/>
        </authorList>
    </citation>
    <scope>NUCLEOTIDE SEQUENCE</scope>
    <source>
        <strain evidence="4">LMG 19692</strain>
    </source>
</reference>
<proteinExistence type="predicted"/>
<feature type="domain" description="AAA+ ATPase" evidence="3">
    <location>
        <begin position="351"/>
        <end position="487"/>
    </location>
</feature>
<dbReference type="Proteomes" id="UP001304419">
    <property type="component" value="Chromosome 2"/>
</dbReference>
<keyword evidence="7" id="KW-1185">Reference proteome</keyword>
<dbReference type="InterPro" id="IPR050534">
    <property type="entry name" value="Coronavir_polyprotein_1ab"/>
</dbReference>
<sequence length="712" mass="79873">MEEVIFAGTISNVLHSHEDQQVFRVNTQKKAIKVLLSHSHVHFEEGEHVQVIGQTEFNYKYGEQVIASSVELCDVSNDLIKSFLISTNGVGEKTANKLIVNLGNDLLSLIEKRDVSAIRNQGNVSKTIAEVICFNWHKQAGKVELIKFIREVLKGASQKEISAIIKLAKKAYSFYGDETENKLRDDPYRIWAFGTFKQAELFASALKIKKDDKRRLLCAVEDVLFTHLKKGSTQTSPLNFSKDLEKLVGKDLVIKAIVLALDQSKTPDPRIVVTEPPNFNDLSDTDRLYSRMFALPSAVIMENYVREQIKTRLMQGILNITFSESELEDYTLPGGHNLSHQQREAVKVVLSNAVSCVSGGAGTGKTSVLYCAHNLITNAGKSVLQVALSGKASRRLAQQTEQDAMTIEKLLKTIEYNPDYLNQFQTPLVLIDEASMVDIHSMYRILKVLEKRPARLVFVGDWAQLAPVGPGLVYHKLMESEFVPKVELTQNFRSTKNILEVSDAIKAGKTFEHSKEVNIIECNSLDEMELQSIRQYELHLNAQSMHIIAARTRTVAKINLQLHKVITKNRKIVACAPHFRVGDSVVYKANNEELGIVNGSTGFVIGGNDEIIEVNFDIEGLVVIPKEQVTNNHAGEYLLQHGYALTCHASQGSEFDVVIVVVESFELVDRSWLYTAITRAKRKVIIITMPESINNCLKRGFNYKLREVGFQI</sequence>
<evidence type="ECO:0000313" key="7">
    <source>
        <dbReference type="Proteomes" id="UP001304419"/>
    </source>
</evidence>
<dbReference type="PANTHER" id="PTHR43788">
    <property type="entry name" value="DNA2/NAM7 HELICASE FAMILY MEMBER"/>
    <property type="match status" value="1"/>
</dbReference>
<dbReference type="EMBL" id="WEIA01000010">
    <property type="protein sequence ID" value="NLR22808.1"/>
    <property type="molecule type" value="Genomic_DNA"/>
</dbReference>
<evidence type="ECO:0000256" key="2">
    <source>
        <dbReference type="ARBA" id="ARBA00022840"/>
    </source>
</evidence>
<dbReference type="SMART" id="SM00382">
    <property type="entry name" value="AAA"/>
    <property type="match status" value="1"/>
</dbReference>
<dbReference type="Pfam" id="PF13604">
    <property type="entry name" value="AAA_30"/>
    <property type="match status" value="1"/>
</dbReference>
<dbReference type="GO" id="GO:0005524">
    <property type="term" value="F:ATP binding"/>
    <property type="evidence" value="ECO:0007669"/>
    <property type="project" value="UniProtKB-KW"/>
</dbReference>
<dbReference type="CDD" id="cd17933">
    <property type="entry name" value="DEXSc_RecD-like"/>
    <property type="match status" value="1"/>
</dbReference>
<dbReference type="InterPro" id="IPR003593">
    <property type="entry name" value="AAA+_ATPase"/>
</dbReference>
<dbReference type="Proteomes" id="UP000646877">
    <property type="component" value="Unassembled WGS sequence"/>
</dbReference>
<dbReference type="Gene3D" id="2.30.30.940">
    <property type="match status" value="1"/>
</dbReference>
<organism evidence="4 6">
    <name type="scientific">Pseudoalteromonas maricaloris</name>
    <dbReference type="NCBI Taxonomy" id="184924"/>
    <lineage>
        <taxon>Bacteria</taxon>
        <taxon>Pseudomonadati</taxon>
        <taxon>Pseudomonadota</taxon>
        <taxon>Gammaproteobacteria</taxon>
        <taxon>Alteromonadales</taxon>
        <taxon>Pseudoalteromonadaceae</taxon>
        <taxon>Pseudoalteromonas</taxon>
    </lineage>
</organism>
<dbReference type="Pfam" id="PF14490">
    <property type="entry name" value="HHH_RecD2"/>
    <property type="match status" value="1"/>
</dbReference>
<dbReference type="Gene3D" id="3.40.50.300">
    <property type="entry name" value="P-loop containing nucleotide triphosphate hydrolases"/>
    <property type="match status" value="2"/>
</dbReference>
<accession>A0A8I2KRB0</accession>
<keyword evidence="1" id="KW-0547">Nucleotide-binding</keyword>
<gene>
    <name evidence="4" type="ORF">F9Y85_16160</name>
    <name evidence="5" type="ORF">R5H13_24395</name>
</gene>
<evidence type="ECO:0000259" key="3">
    <source>
        <dbReference type="SMART" id="SM00382"/>
    </source>
</evidence>
<dbReference type="SUPFAM" id="SSF52540">
    <property type="entry name" value="P-loop containing nucleoside triphosphate hydrolases"/>
    <property type="match status" value="1"/>
</dbReference>
<evidence type="ECO:0000313" key="4">
    <source>
        <dbReference type="EMBL" id="NLR22808.1"/>
    </source>
</evidence>
<dbReference type="PANTHER" id="PTHR43788:SF6">
    <property type="entry name" value="DNA HELICASE B"/>
    <property type="match status" value="1"/>
</dbReference>
<dbReference type="InterPro" id="IPR027417">
    <property type="entry name" value="P-loop_NTPase"/>
</dbReference>
<reference evidence="5 7" key="2">
    <citation type="submission" date="2023-10" db="EMBL/GenBank/DDBJ databases">
        <title>To unveil natural product biosynthetic capacity in Pseudoalteromonas.</title>
        <authorList>
            <person name="Wang J."/>
        </authorList>
    </citation>
    <scope>NUCLEOTIDE SEQUENCE [LARGE SCALE GENOMIC DNA]</scope>
    <source>
        <strain evidence="5 7">DSM 15914</strain>
    </source>
</reference>
<dbReference type="GO" id="GO:0003678">
    <property type="term" value="F:DNA helicase activity"/>
    <property type="evidence" value="ECO:0007669"/>
    <property type="project" value="UniProtKB-ARBA"/>
</dbReference>
<dbReference type="AlphaFoldDB" id="A0A8I2KRB0"/>
<dbReference type="RefSeq" id="WP_193522197.1">
    <property type="nucleotide sequence ID" value="NZ_CBCSDF010000009.1"/>
</dbReference>
<dbReference type="InterPro" id="IPR029493">
    <property type="entry name" value="RecD2-like_HHH"/>
</dbReference>
<dbReference type="CDD" id="cd18809">
    <property type="entry name" value="SF1_C_RecD"/>
    <property type="match status" value="1"/>
</dbReference>
<evidence type="ECO:0000313" key="6">
    <source>
        <dbReference type="Proteomes" id="UP000646877"/>
    </source>
</evidence>
<dbReference type="Pfam" id="PF13538">
    <property type="entry name" value="UvrD_C_2"/>
    <property type="match status" value="1"/>
</dbReference>
<evidence type="ECO:0000256" key="1">
    <source>
        <dbReference type="ARBA" id="ARBA00022741"/>
    </source>
</evidence>
<evidence type="ECO:0000313" key="5">
    <source>
        <dbReference type="EMBL" id="WOX31011.1"/>
    </source>
</evidence>